<accession>A0AAW2C0X4</accession>
<keyword evidence="3" id="KW-1185">Reference proteome</keyword>
<reference evidence="2 3" key="1">
    <citation type="submission" date="2024-01" db="EMBL/GenBank/DDBJ databases">
        <title>A telomere-to-telomere, gap-free genome of sweet tea (Lithocarpus litseifolius).</title>
        <authorList>
            <person name="Zhou J."/>
        </authorList>
    </citation>
    <scope>NUCLEOTIDE SEQUENCE [LARGE SCALE GENOMIC DNA]</scope>
    <source>
        <strain evidence="2">Zhou-2022a</strain>
        <tissue evidence="2">Leaf</tissue>
    </source>
</reference>
<organism evidence="2 3">
    <name type="scientific">Lithocarpus litseifolius</name>
    <dbReference type="NCBI Taxonomy" id="425828"/>
    <lineage>
        <taxon>Eukaryota</taxon>
        <taxon>Viridiplantae</taxon>
        <taxon>Streptophyta</taxon>
        <taxon>Embryophyta</taxon>
        <taxon>Tracheophyta</taxon>
        <taxon>Spermatophyta</taxon>
        <taxon>Magnoliopsida</taxon>
        <taxon>eudicotyledons</taxon>
        <taxon>Gunneridae</taxon>
        <taxon>Pentapetalae</taxon>
        <taxon>rosids</taxon>
        <taxon>fabids</taxon>
        <taxon>Fagales</taxon>
        <taxon>Fagaceae</taxon>
        <taxon>Lithocarpus</taxon>
    </lineage>
</organism>
<dbReference type="Proteomes" id="UP001459277">
    <property type="component" value="Unassembled WGS sequence"/>
</dbReference>
<gene>
    <name evidence="2" type="ORF">SO802_026348</name>
</gene>
<evidence type="ECO:0000313" key="2">
    <source>
        <dbReference type="EMBL" id="KAK9991363.1"/>
    </source>
</evidence>
<dbReference type="EMBL" id="JAZDWU010000009">
    <property type="protein sequence ID" value="KAK9991363.1"/>
    <property type="molecule type" value="Genomic_DNA"/>
</dbReference>
<name>A0AAW2C0X4_9ROSI</name>
<evidence type="ECO:0000313" key="3">
    <source>
        <dbReference type="Proteomes" id="UP001459277"/>
    </source>
</evidence>
<comment type="caution">
    <text evidence="2">The sequence shown here is derived from an EMBL/GenBank/DDBJ whole genome shotgun (WGS) entry which is preliminary data.</text>
</comment>
<protein>
    <submittedName>
        <fullName evidence="2">Uncharacterized protein</fullName>
    </submittedName>
</protein>
<feature type="region of interest" description="Disordered" evidence="1">
    <location>
        <begin position="1"/>
        <end position="24"/>
    </location>
</feature>
<proteinExistence type="predicted"/>
<dbReference type="AlphaFoldDB" id="A0AAW2C0X4"/>
<feature type="compositionally biased region" description="Basic residues" evidence="1">
    <location>
        <begin position="1"/>
        <end position="10"/>
    </location>
</feature>
<sequence>MAVSTGKKRNRLEGRKYESPSPIPCTPKELDMLLDKWITDGVFKPNHMSREPTEEERRDLRFCNLHCYV</sequence>
<evidence type="ECO:0000256" key="1">
    <source>
        <dbReference type="SAM" id="MobiDB-lite"/>
    </source>
</evidence>